<keyword evidence="10" id="KW-1185">Reference proteome</keyword>
<evidence type="ECO:0000256" key="7">
    <source>
        <dbReference type="RuleBase" id="RU003879"/>
    </source>
</evidence>
<dbReference type="GO" id="GO:0022857">
    <property type="term" value="F:transmembrane transporter activity"/>
    <property type="evidence" value="ECO:0007669"/>
    <property type="project" value="InterPro"/>
</dbReference>
<evidence type="ECO:0000256" key="3">
    <source>
        <dbReference type="ARBA" id="ARBA00022475"/>
    </source>
</evidence>
<comment type="similarity">
    <text evidence="2 7">Belongs to the ExbD/TolR family.</text>
</comment>
<evidence type="ECO:0000256" key="4">
    <source>
        <dbReference type="ARBA" id="ARBA00022692"/>
    </source>
</evidence>
<evidence type="ECO:0000256" key="1">
    <source>
        <dbReference type="ARBA" id="ARBA00004162"/>
    </source>
</evidence>
<protein>
    <submittedName>
        <fullName evidence="9">Biopolymer transport protein ExbD/TolR</fullName>
    </submittedName>
</protein>
<keyword evidence="5 8" id="KW-1133">Transmembrane helix</keyword>
<evidence type="ECO:0000256" key="5">
    <source>
        <dbReference type="ARBA" id="ARBA00022989"/>
    </source>
</evidence>
<comment type="subcellular location">
    <subcellularLocation>
        <location evidence="1">Cell membrane</location>
        <topology evidence="1">Single-pass membrane protein</topology>
    </subcellularLocation>
    <subcellularLocation>
        <location evidence="7">Cell membrane</location>
        <topology evidence="7">Single-pass type II membrane protein</topology>
    </subcellularLocation>
</comment>
<evidence type="ECO:0000313" key="9">
    <source>
        <dbReference type="EMBL" id="AKF04885.1"/>
    </source>
</evidence>
<dbReference type="AlphaFoldDB" id="A0A0F6YHN2"/>
<dbReference type="PANTHER" id="PTHR30558">
    <property type="entry name" value="EXBD MEMBRANE COMPONENT OF PMF-DRIVEN MACROMOLECULE IMPORT SYSTEM"/>
    <property type="match status" value="1"/>
</dbReference>
<dbReference type="STRING" id="927083.DB32_002034"/>
<reference evidence="9 10" key="1">
    <citation type="submission" date="2015-03" db="EMBL/GenBank/DDBJ databases">
        <title>Genome assembly of Sandaracinus amylolyticus DSM 53668.</title>
        <authorList>
            <person name="Sharma G."/>
            <person name="Subramanian S."/>
        </authorList>
    </citation>
    <scope>NUCLEOTIDE SEQUENCE [LARGE SCALE GENOMIC DNA]</scope>
    <source>
        <strain evidence="9 10">DSM 53668</strain>
    </source>
</reference>
<accession>A0A0F6YHN2</accession>
<name>A0A0F6YHN2_9BACT</name>
<dbReference type="Gene3D" id="3.30.420.270">
    <property type="match status" value="1"/>
</dbReference>
<keyword evidence="6 8" id="KW-0472">Membrane</keyword>
<dbReference type="EMBL" id="CP011125">
    <property type="protein sequence ID" value="AKF04885.1"/>
    <property type="molecule type" value="Genomic_DNA"/>
</dbReference>
<gene>
    <name evidence="9" type="ORF">DB32_002034</name>
</gene>
<feature type="transmembrane region" description="Helical" evidence="8">
    <location>
        <begin position="20"/>
        <end position="38"/>
    </location>
</feature>
<organism evidence="9 10">
    <name type="scientific">Sandaracinus amylolyticus</name>
    <dbReference type="NCBI Taxonomy" id="927083"/>
    <lineage>
        <taxon>Bacteria</taxon>
        <taxon>Pseudomonadati</taxon>
        <taxon>Myxococcota</taxon>
        <taxon>Polyangia</taxon>
        <taxon>Polyangiales</taxon>
        <taxon>Sandaracinaceae</taxon>
        <taxon>Sandaracinus</taxon>
    </lineage>
</organism>
<evidence type="ECO:0000256" key="2">
    <source>
        <dbReference type="ARBA" id="ARBA00005811"/>
    </source>
</evidence>
<dbReference type="Proteomes" id="UP000034883">
    <property type="component" value="Chromosome"/>
</dbReference>
<proteinExistence type="inferred from homology"/>
<keyword evidence="3" id="KW-1003">Cell membrane</keyword>
<dbReference type="KEGG" id="samy:DB32_002034"/>
<evidence type="ECO:0000256" key="6">
    <source>
        <dbReference type="ARBA" id="ARBA00023136"/>
    </source>
</evidence>
<dbReference type="GO" id="GO:0015031">
    <property type="term" value="P:protein transport"/>
    <property type="evidence" value="ECO:0007669"/>
    <property type="project" value="UniProtKB-KW"/>
</dbReference>
<dbReference type="OrthoDB" id="5514444at2"/>
<evidence type="ECO:0000313" key="10">
    <source>
        <dbReference type="Proteomes" id="UP000034883"/>
    </source>
</evidence>
<keyword evidence="7" id="KW-0813">Transport</keyword>
<dbReference type="GO" id="GO:0005886">
    <property type="term" value="C:plasma membrane"/>
    <property type="evidence" value="ECO:0007669"/>
    <property type="project" value="UniProtKB-SubCell"/>
</dbReference>
<keyword evidence="4 7" id="KW-0812">Transmembrane</keyword>
<sequence length="144" mass="16212">MKRFGGKRSRPSPAMNVTPLVDIVLVLLIIFMVVLPSMENDAPVDLPSIFHVDEDPRGRTDPITVSITADRRLFLEQDEMPRDALESRLREIHASEPTRRVILRGDSTLRYEEVRSLFRMCQQIGLPGVSLRVGERGGEGESEG</sequence>
<keyword evidence="7" id="KW-0653">Protein transport</keyword>
<evidence type="ECO:0000256" key="8">
    <source>
        <dbReference type="SAM" id="Phobius"/>
    </source>
</evidence>
<dbReference type="RefSeq" id="WP_053232182.1">
    <property type="nucleotide sequence ID" value="NZ_CP011125.1"/>
</dbReference>
<dbReference type="InterPro" id="IPR003400">
    <property type="entry name" value="ExbD"/>
</dbReference>
<dbReference type="Pfam" id="PF02472">
    <property type="entry name" value="ExbD"/>
    <property type="match status" value="1"/>
</dbReference>